<sequence length="194" mass="21720">MEKERFRQAGLKLEYATLAWNLISFIPMIMLSQAQNSLSLFGFGIDSLIEVLASVVVIWQLKAVSKHNEQLAIKIIGVSFLLLSTYLIVQTFFGLHRQLAPQPSLITIFWLILTALVMFALAAGKQHFGRLLENPVLIAESKVTVIDGLLAVSVLTGLLFIKYLGWSWMDMASTVIIALYGFREAFHSFKSKAK</sequence>
<keyword evidence="4 11" id="KW-0812">Transmembrane</keyword>
<feature type="domain" description="Cation efflux protein transmembrane" evidence="12">
    <location>
        <begin position="17"/>
        <end position="192"/>
    </location>
</feature>
<protein>
    <submittedName>
        <fullName evidence="13">Cation transporter</fullName>
    </submittedName>
</protein>
<dbReference type="SUPFAM" id="SSF161111">
    <property type="entry name" value="Cation efflux protein transmembrane domain-like"/>
    <property type="match status" value="1"/>
</dbReference>
<dbReference type="GO" id="GO:0016020">
    <property type="term" value="C:membrane"/>
    <property type="evidence" value="ECO:0007669"/>
    <property type="project" value="InterPro"/>
</dbReference>
<gene>
    <name evidence="13" type="ORF">DIU31_025090</name>
    <name evidence="14" type="ORF">J3L21_02335</name>
</gene>
<evidence type="ECO:0000256" key="8">
    <source>
        <dbReference type="ARBA" id="ARBA00023018"/>
    </source>
</evidence>
<evidence type="ECO:0000256" key="5">
    <source>
        <dbReference type="ARBA" id="ARBA00022753"/>
    </source>
</evidence>
<dbReference type="RefSeq" id="WP_112656192.1">
    <property type="nucleotide sequence ID" value="NZ_CP043451.1"/>
</dbReference>
<dbReference type="Pfam" id="PF01545">
    <property type="entry name" value="Cation_efflux"/>
    <property type="match status" value="1"/>
</dbReference>
<feature type="transmembrane region" description="Helical" evidence="11">
    <location>
        <begin position="38"/>
        <end position="59"/>
    </location>
</feature>
<keyword evidence="9 11" id="KW-0472">Membrane</keyword>
<feature type="transmembrane region" description="Helical" evidence="11">
    <location>
        <begin position="71"/>
        <end position="93"/>
    </location>
</feature>
<comment type="subcellular location">
    <subcellularLocation>
        <location evidence="2">Cytoplasmic vesicle</location>
        <location evidence="2">Secretory vesicle</location>
        <location evidence="2">Synaptic vesicle membrane</location>
        <topology evidence="2">Multi-pass membrane protein</topology>
    </subcellularLocation>
    <subcellularLocation>
        <location evidence="1">Early endosome membrane</location>
    </subcellularLocation>
</comment>
<dbReference type="Gene3D" id="1.20.1510.10">
    <property type="entry name" value="Cation efflux protein transmembrane domain"/>
    <property type="match status" value="1"/>
</dbReference>
<accession>A0AAE6JIX6</accession>
<keyword evidence="10" id="KW-0968">Cytoplasmic vesicle</keyword>
<evidence type="ECO:0000256" key="4">
    <source>
        <dbReference type="ARBA" id="ARBA00022692"/>
    </source>
</evidence>
<feature type="transmembrane region" description="Helical" evidence="11">
    <location>
        <begin position="105"/>
        <end position="123"/>
    </location>
</feature>
<keyword evidence="16" id="KW-1185">Reference proteome</keyword>
<dbReference type="EMBL" id="CP043451">
    <property type="protein sequence ID" value="QEM06624.1"/>
    <property type="molecule type" value="Genomic_DNA"/>
</dbReference>
<name>A0AAE6JIX6_9SPHI</name>
<dbReference type="PANTHER" id="PTHR31937">
    <property type="entry name" value="TRANSMEMBRANE PROTEIN 163"/>
    <property type="match status" value="1"/>
</dbReference>
<evidence type="ECO:0000313" key="14">
    <source>
        <dbReference type="EMBL" id="QTE50843.1"/>
    </source>
</evidence>
<evidence type="ECO:0000313" key="16">
    <source>
        <dbReference type="Proteomes" id="UP000663940"/>
    </source>
</evidence>
<evidence type="ECO:0000259" key="12">
    <source>
        <dbReference type="Pfam" id="PF01545"/>
    </source>
</evidence>
<dbReference type="PANTHER" id="PTHR31937:SF2">
    <property type="entry name" value="TRANSMEMBRANE PROTEIN 163"/>
    <property type="match status" value="1"/>
</dbReference>
<keyword evidence="8" id="KW-0770">Synapse</keyword>
<keyword evidence="6" id="KW-0862">Zinc</keyword>
<dbReference type="InterPro" id="IPR058533">
    <property type="entry name" value="Cation_efflux_TM"/>
</dbReference>
<evidence type="ECO:0000256" key="6">
    <source>
        <dbReference type="ARBA" id="ARBA00022833"/>
    </source>
</evidence>
<evidence type="ECO:0000256" key="2">
    <source>
        <dbReference type="ARBA" id="ARBA00004644"/>
    </source>
</evidence>
<dbReference type="AlphaFoldDB" id="A0AAE6JIX6"/>
<organism evidence="13 15">
    <name type="scientific">Mucilaginibacter rubeus</name>
    <dbReference type="NCBI Taxonomy" id="2027860"/>
    <lineage>
        <taxon>Bacteria</taxon>
        <taxon>Pseudomonadati</taxon>
        <taxon>Bacteroidota</taxon>
        <taxon>Sphingobacteriia</taxon>
        <taxon>Sphingobacteriales</taxon>
        <taxon>Sphingobacteriaceae</taxon>
        <taxon>Mucilaginibacter</taxon>
    </lineage>
</organism>
<dbReference type="InterPro" id="IPR027469">
    <property type="entry name" value="Cation_efflux_TMD_sf"/>
</dbReference>
<feature type="transmembrane region" description="Helical" evidence="11">
    <location>
        <begin position="143"/>
        <end position="161"/>
    </location>
</feature>
<dbReference type="GO" id="GO:0008324">
    <property type="term" value="F:monoatomic cation transmembrane transporter activity"/>
    <property type="evidence" value="ECO:0007669"/>
    <property type="project" value="InterPro"/>
</dbReference>
<comment type="similarity">
    <text evidence="3">Belongs to the TMEM163 family.</text>
</comment>
<dbReference type="InterPro" id="IPR026765">
    <property type="entry name" value="Tmem163"/>
</dbReference>
<keyword evidence="7 11" id="KW-1133">Transmembrane helix</keyword>
<evidence type="ECO:0000256" key="1">
    <source>
        <dbReference type="ARBA" id="ARBA00004146"/>
    </source>
</evidence>
<dbReference type="Proteomes" id="UP000663940">
    <property type="component" value="Chromosome"/>
</dbReference>
<evidence type="ECO:0000256" key="3">
    <source>
        <dbReference type="ARBA" id="ARBA00008731"/>
    </source>
</evidence>
<dbReference type="EMBL" id="CP071880">
    <property type="protein sequence ID" value="QTE50843.1"/>
    <property type="molecule type" value="Genomic_DNA"/>
</dbReference>
<feature type="transmembrane region" description="Helical" evidence="11">
    <location>
        <begin position="12"/>
        <end position="32"/>
    </location>
</feature>
<evidence type="ECO:0000313" key="13">
    <source>
        <dbReference type="EMBL" id="QEM06624.1"/>
    </source>
</evidence>
<proteinExistence type="inferred from homology"/>
<dbReference type="Proteomes" id="UP000250557">
    <property type="component" value="Chromosome"/>
</dbReference>
<evidence type="ECO:0000256" key="10">
    <source>
        <dbReference type="ARBA" id="ARBA00023329"/>
    </source>
</evidence>
<evidence type="ECO:0000256" key="11">
    <source>
        <dbReference type="SAM" id="Phobius"/>
    </source>
</evidence>
<evidence type="ECO:0000256" key="7">
    <source>
        <dbReference type="ARBA" id="ARBA00022989"/>
    </source>
</evidence>
<dbReference type="GO" id="GO:0031410">
    <property type="term" value="C:cytoplasmic vesicle"/>
    <property type="evidence" value="ECO:0007669"/>
    <property type="project" value="UniProtKB-KW"/>
</dbReference>
<keyword evidence="5" id="KW-0967">Endosome</keyword>
<reference evidence="14 16" key="2">
    <citation type="submission" date="2021-03" db="EMBL/GenBank/DDBJ databases">
        <title>Mucilaginibacter strains isolated from gold and copper mining confer multi heavy-metal resistance.</title>
        <authorList>
            <person name="Li Y."/>
        </authorList>
    </citation>
    <scope>NUCLEOTIDE SEQUENCE [LARGE SCALE GENOMIC DNA]</scope>
    <source>
        <strain evidence="14 16">P2-4</strain>
    </source>
</reference>
<reference evidence="13 15" key="1">
    <citation type="submission" date="2019-08" db="EMBL/GenBank/DDBJ databases">
        <title>Comparative genome analysis confer to the adaptation heavy metal polluted environment.</title>
        <authorList>
            <person name="Li Y."/>
        </authorList>
    </citation>
    <scope>NUCLEOTIDE SEQUENCE [LARGE SCALE GENOMIC DNA]</scope>
    <source>
        <strain evidence="13 15">P2</strain>
    </source>
</reference>
<evidence type="ECO:0000256" key="9">
    <source>
        <dbReference type="ARBA" id="ARBA00023136"/>
    </source>
</evidence>
<evidence type="ECO:0000313" key="15">
    <source>
        <dbReference type="Proteomes" id="UP000250557"/>
    </source>
</evidence>